<dbReference type="Proteomes" id="UP000631114">
    <property type="component" value="Unassembled WGS sequence"/>
</dbReference>
<dbReference type="PANTHER" id="PTHR46995">
    <property type="entry name" value="OS09G0508200 PROTEIN"/>
    <property type="match status" value="1"/>
</dbReference>
<proteinExistence type="predicted"/>
<reference evidence="2 3" key="1">
    <citation type="submission" date="2020-10" db="EMBL/GenBank/DDBJ databases">
        <title>The Coptis chinensis genome and diversification of protoberbering-type alkaloids.</title>
        <authorList>
            <person name="Wang B."/>
            <person name="Shu S."/>
            <person name="Song C."/>
            <person name="Liu Y."/>
        </authorList>
    </citation>
    <scope>NUCLEOTIDE SEQUENCE [LARGE SCALE GENOMIC DNA]</scope>
    <source>
        <strain evidence="2">HL-2020</strain>
        <tissue evidence="2">Leaf</tissue>
    </source>
</reference>
<dbReference type="PANTHER" id="PTHR46995:SF4">
    <property type="entry name" value="POLLEN OLE E 1 ALLERGEN AND EXTENSIN FAMILY PROTEIN"/>
    <property type="match status" value="1"/>
</dbReference>
<dbReference type="OrthoDB" id="1588785at2759"/>
<sequence>MDPRVLFILVSLFTQSLSKESPSPRTTSNIAVMGFVYCDICSNNTFSRHSYFLPGVKVHINCKFNAISPTTTEQITFSVNRTTDKFGIYKLEIPSVDGIKCAEEQSVQSSCQASLVETTSSVCNIPDHQKEIQTYVENTKRECQIQ</sequence>
<accession>A0A835IRF2</accession>
<evidence type="ECO:0000256" key="1">
    <source>
        <dbReference type="SAM" id="SignalP"/>
    </source>
</evidence>
<protein>
    <submittedName>
        <fullName evidence="2">Uncharacterized protein</fullName>
    </submittedName>
</protein>
<feature type="signal peptide" evidence="1">
    <location>
        <begin position="1"/>
        <end position="18"/>
    </location>
</feature>
<organism evidence="2 3">
    <name type="scientific">Coptis chinensis</name>
    <dbReference type="NCBI Taxonomy" id="261450"/>
    <lineage>
        <taxon>Eukaryota</taxon>
        <taxon>Viridiplantae</taxon>
        <taxon>Streptophyta</taxon>
        <taxon>Embryophyta</taxon>
        <taxon>Tracheophyta</taxon>
        <taxon>Spermatophyta</taxon>
        <taxon>Magnoliopsida</taxon>
        <taxon>Ranunculales</taxon>
        <taxon>Ranunculaceae</taxon>
        <taxon>Coptidoideae</taxon>
        <taxon>Coptis</taxon>
    </lineage>
</organism>
<comment type="caution">
    <text evidence="2">The sequence shown here is derived from an EMBL/GenBank/DDBJ whole genome shotgun (WGS) entry which is preliminary data.</text>
</comment>
<name>A0A835IRF2_9MAGN</name>
<gene>
    <name evidence="2" type="ORF">IFM89_031159</name>
</gene>
<feature type="chain" id="PRO_5032414822" evidence="1">
    <location>
        <begin position="19"/>
        <end position="146"/>
    </location>
</feature>
<evidence type="ECO:0000313" key="2">
    <source>
        <dbReference type="EMBL" id="KAF9622356.1"/>
    </source>
</evidence>
<dbReference type="EMBL" id="JADFTS010000002">
    <property type="protein sequence ID" value="KAF9622356.1"/>
    <property type="molecule type" value="Genomic_DNA"/>
</dbReference>
<dbReference type="Pfam" id="PF01190">
    <property type="entry name" value="Pollen_Ole_e_1"/>
    <property type="match status" value="1"/>
</dbReference>
<keyword evidence="3" id="KW-1185">Reference proteome</keyword>
<keyword evidence="1" id="KW-0732">Signal</keyword>
<dbReference type="AlphaFoldDB" id="A0A835IRF2"/>
<evidence type="ECO:0000313" key="3">
    <source>
        <dbReference type="Proteomes" id="UP000631114"/>
    </source>
</evidence>